<feature type="transmembrane region" description="Helical" evidence="1">
    <location>
        <begin position="58"/>
        <end position="79"/>
    </location>
</feature>
<dbReference type="AlphaFoldDB" id="A0A1H7E212"/>
<dbReference type="InterPro" id="IPR045428">
    <property type="entry name" value="EACC1"/>
</dbReference>
<keyword evidence="1" id="KW-0812">Transmembrane</keyword>
<protein>
    <submittedName>
        <fullName evidence="2">Uncharacterized protein</fullName>
    </submittedName>
</protein>
<name>A0A1H7E212_9ACTN</name>
<organism evidence="2 3">
    <name type="scientific">Micromonospora phaseoli</name>
    <dbReference type="NCBI Taxonomy" id="1144548"/>
    <lineage>
        <taxon>Bacteria</taxon>
        <taxon>Bacillati</taxon>
        <taxon>Actinomycetota</taxon>
        <taxon>Actinomycetes</taxon>
        <taxon>Micromonosporales</taxon>
        <taxon>Micromonosporaceae</taxon>
        <taxon>Micromonospora</taxon>
    </lineage>
</organism>
<evidence type="ECO:0000313" key="2">
    <source>
        <dbReference type="EMBL" id="SEK06032.1"/>
    </source>
</evidence>
<proteinExistence type="predicted"/>
<dbReference type="Proteomes" id="UP000198707">
    <property type="component" value="Unassembled WGS sequence"/>
</dbReference>
<gene>
    <name evidence="2" type="ORF">SAMN05443287_12011</name>
</gene>
<dbReference type="EMBL" id="FNYV01000020">
    <property type="protein sequence ID" value="SEK06032.1"/>
    <property type="molecule type" value="Genomic_DNA"/>
</dbReference>
<evidence type="ECO:0000256" key="1">
    <source>
        <dbReference type="SAM" id="Phobius"/>
    </source>
</evidence>
<keyword evidence="1" id="KW-1133">Transmembrane helix</keyword>
<reference evidence="3" key="1">
    <citation type="submission" date="2016-10" db="EMBL/GenBank/DDBJ databases">
        <authorList>
            <person name="Varghese N."/>
            <person name="Submissions S."/>
        </authorList>
    </citation>
    <scope>NUCLEOTIDE SEQUENCE [LARGE SCALE GENOMIC DNA]</scope>
    <source>
        <strain evidence="3">CGMCC 4.7038</strain>
    </source>
</reference>
<accession>A0A1H7E212</accession>
<sequence length="124" mass="13444">MTTVRVTFDIAGLPSHHSAVSAALAEFDADLRNARALRAAAEEVPTETPGTKGQWSDLVMTLTGPAVLAAAVRVFHLWLSRDKRRSITLTKVVTDGDGEQRITATIEGENISGETVRQALERFE</sequence>
<evidence type="ECO:0000313" key="3">
    <source>
        <dbReference type="Proteomes" id="UP000198707"/>
    </source>
</evidence>
<keyword evidence="3" id="KW-1185">Reference proteome</keyword>
<dbReference type="Pfam" id="PF19953">
    <property type="entry name" value="EACC1"/>
    <property type="match status" value="1"/>
</dbReference>
<keyword evidence="1" id="KW-0472">Membrane</keyword>